<dbReference type="Pfam" id="PF00246">
    <property type="entry name" value="Peptidase_M14"/>
    <property type="match status" value="1"/>
</dbReference>
<evidence type="ECO:0000313" key="4">
    <source>
        <dbReference type="EMBL" id="SHH28880.1"/>
    </source>
</evidence>
<dbReference type="AlphaFoldDB" id="A0A1M5RRR1"/>
<dbReference type="InterPro" id="IPR000834">
    <property type="entry name" value="Peptidase_M14"/>
</dbReference>
<dbReference type="EMBL" id="FQXG01000002">
    <property type="protein sequence ID" value="SHH28880.1"/>
    <property type="molecule type" value="Genomic_DNA"/>
</dbReference>
<dbReference type="PANTHER" id="PTHR12756">
    <property type="entry name" value="CYTOSOLIC CARBOXYPEPTIDASE"/>
    <property type="match status" value="1"/>
</dbReference>
<keyword evidence="5" id="KW-1185">Reference proteome</keyword>
<dbReference type="PROSITE" id="PS52035">
    <property type="entry name" value="PEPTIDASE_M14"/>
    <property type="match status" value="1"/>
</dbReference>
<sequence length="376" mass="42203">MNITSAFDSGNIQVVEARDPQQIRLRMVDDAHTEKHQWFHFALHGAAGQACRLLLENAGSAAYVDGWQDYQAVASYDRESWFRVPTRFDDSGLIIEHTPEADLVYYAYFAPYPSERHRDLIAQAQCDDRVQYHCLGQSPDGQSLDLLQIGELEDGKKVCWIIARQHPGETMAQWWMEGCLDTLLDDTNAISLALRQRCVFLLVPNMNPDGSRRGHLRHNALGVDLNRAWRQPSAETSPEVFHVLERMSQTGVDFFLDVHGDEALPYNFIAGSEGIPGWDARQQAQLDGYKQALKAATPEFQTEHGYPVDPPGEANLDIGSNFIGHRFGCLSMTLEMPFKDNADLPNPLVGWSPERAAALAGPCLQALWEGLEQNRI</sequence>
<proteinExistence type="inferred from homology"/>
<comment type="similarity">
    <text evidence="2">Belongs to the peptidase M14 family.</text>
</comment>
<feature type="domain" description="Peptidase M14" evidence="3">
    <location>
        <begin position="110"/>
        <end position="371"/>
    </location>
</feature>
<dbReference type="SUPFAM" id="SSF53187">
    <property type="entry name" value="Zn-dependent exopeptidases"/>
    <property type="match status" value="1"/>
</dbReference>
<comment type="cofactor">
    <cofactor evidence="1">
        <name>Zn(2+)</name>
        <dbReference type="ChEBI" id="CHEBI:29105"/>
    </cofactor>
</comment>
<reference evidence="4 5" key="1">
    <citation type="submission" date="2016-11" db="EMBL/GenBank/DDBJ databases">
        <authorList>
            <person name="Jaros S."/>
            <person name="Januszkiewicz K."/>
            <person name="Wedrychowicz H."/>
        </authorList>
    </citation>
    <scope>NUCLEOTIDE SEQUENCE [LARGE SCALE GENOMIC DNA]</scope>
    <source>
        <strain evidence="4 5">DSM 16917</strain>
    </source>
</reference>
<gene>
    <name evidence="4" type="ORF">SAMN02745129_1722</name>
</gene>
<organism evidence="4 5">
    <name type="scientific">Ferrimonas marina</name>
    <dbReference type="NCBI Taxonomy" id="299255"/>
    <lineage>
        <taxon>Bacteria</taxon>
        <taxon>Pseudomonadati</taxon>
        <taxon>Pseudomonadota</taxon>
        <taxon>Gammaproteobacteria</taxon>
        <taxon>Alteromonadales</taxon>
        <taxon>Ferrimonadaceae</taxon>
        <taxon>Ferrimonas</taxon>
    </lineage>
</organism>
<name>A0A1M5RRR1_9GAMM</name>
<dbReference type="Gene3D" id="2.60.40.3120">
    <property type="match status" value="1"/>
</dbReference>
<evidence type="ECO:0000256" key="2">
    <source>
        <dbReference type="PROSITE-ProRule" id="PRU01379"/>
    </source>
</evidence>
<evidence type="ECO:0000256" key="1">
    <source>
        <dbReference type="ARBA" id="ARBA00001947"/>
    </source>
</evidence>
<dbReference type="PANTHER" id="PTHR12756:SF11">
    <property type="entry name" value="CYTOSOLIC CARBOXYPEPTIDASE 1"/>
    <property type="match status" value="1"/>
</dbReference>
<dbReference type="InterPro" id="IPR040626">
    <property type="entry name" value="Pepdidase_M14_N"/>
</dbReference>
<dbReference type="Gene3D" id="3.40.630.10">
    <property type="entry name" value="Zn peptidases"/>
    <property type="match status" value="1"/>
</dbReference>
<dbReference type="STRING" id="299255.SAMN02745129_1722"/>
<evidence type="ECO:0000259" key="3">
    <source>
        <dbReference type="PROSITE" id="PS52035"/>
    </source>
</evidence>
<dbReference type="GO" id="GO:0006508">
    <property type="term" value="P:proteolysis"/>
    <property type="evidence" value="ECO:0007669"/>
    <property type="project" value="InterPro"/>
</dbReference>
<feature type="active site" description="Proton donor/acceptor" evidence="2">
    <location>
        <position position="335"/>
    </location>
</feature>
<dbReference type="GO" id="GO:0008270">
    <property type="term" value="F:zinc ion binding"/>
    <property type="evidence" value="ECO:0007669"/>
    <property type="project" value="InterPro"/>
</dbReference>
<dbReference type="Pfam" id="PF18027">
    <property type="entry name" value="Pepdidase_M14_N"/>
    <property type="match status" value="1"/>
</dbReference>
<dbReference type="GO" id="GO:0004181">
    <property type="term" value="F:metallocarboxypeptidase activity"/>
    <property type="evidence" value="ECO:0007669"/>
    <property type="project" value="InterPro"/>
</dbReference>
<evidence type="ECO:0000313" key="5">
    <source>
        <dbReference type="Proteomes" id="UP000184268"/>
    </source>
</evidence>
<dbReference type="OrthoDB" id="5490902at2"/>
<dbReference type="RefSeq" id="WP_067659042.1">
    <property type="nucleotide sequence ID" value="NZ_FQXG01000002.1"/>
</dbReference>
<protein>
    <submittedName>
        <fullName evidence="4">Murein tripeptide amidase MpaA</fullName>
    </submittedName>
</protein>
<accession>A0A1M5RRR1</accession>
<dbReference type="Proteomes" id="UP000184268">
    <property type="component" value="Unassembled WGS sequence"/>
</dbReference>
<dbReference type="InterPro" id="IPR050821">
    <property type="entry name" value="Cytosolic_carboxypeptidase"/>
</dbReference>
<dbReference type="CDD" id="cd06234">
    <property type="entry name" value="M14_PaCCP-like"/>
    <property type="match status" value="1"/>
</dbReference>